<evidence type="ECO:0000259" key="2">
    <source>
        <dbReference type="PROSITE" id="PS51096"/>
    </source>
</evidence>
<protein>
    <submittedName>
        <fullName evidence="3">PTS fructose transporter subunit IIA</fullName>
    </submittedName>
</protein>
<dbReference type="Pfam" id="PF03610">
    <property type="entry name" value="EIIA-man"/>
    <property type="match status" value="1"/>
</dbReference>
<gene>
    <name evidence="3" type="ORF">ED208_02740</name>
</gene>
<keyword evidence="4" id="KW-1185">Reference proteome</keyword>
<dbReference type="Proteomes" id="UP000282106">
    <property type="component" value="Unassembled WGS sequence"/>
</dbReference>
<dbReference type="AlphaFoldDB" id="A0A3N0VL62"/>
<dbReference type="PROSITE" id="PS51096">
    <property type="entry name" value="PTS_EIIA_TYPE_4"/>
    <property type="match status" value="1"/>
</dbReference>
<dbReference type="PANTHER" id="PTHR33799:SF1">
    <property type="entry name" value="PTS SYSTEM MANNOSE-SPECIFIC EIIAB COMPONENT-RELATED"/>
    <property type="match status" value="1"/>
</dbReference>
<sequence>MAAGILLVTHGKLGHFLLDTLRDMMGELPSKADVLEVRRVQSHEALLLQGQRMLDNLDSGDGVLLLTDAYGSTPSNIANKLGALRSERSLVVAGVNLPMLMKVFNYPQLPLDKLATAAIEGGQRGVTLCPRP</sequence>
<dbReference type="InterPro" id="IPR004701">
    <property type="entry name" value="PTS_EIIA_man-typ"/>
</dbReference>
<dbReference type="InterPro" id="IPR051471">
    <property type="entry name" value="Bacterial_PTS_sugar_comp"/>
</dbReference>
<proteinExistence type="predicted"/>
<evidence type="ECO:0000313" key="4">
    <source>
        <dbReference type="Proteomes" id="UP000282106"/>
    </source>
</evidence>
<evidence type="ECO:0000313" key="3">
    <source>
        <dbReference type="EMBL" id="ROH93451.1"/>
    </source>
</evidence>
<dbReference type="GO" id="GO:0016020">
    <property type="term" value="C:membrane"/>
    <property type="evidence" value="ECO:0007669"/>
    <property type="project" value="InterPro"/>
</dbReference>
<dbReference type="PANTHER" id="PTHR33799">
    <property type="entry name" value="PTS PERMEASE-RELATED-RELATED"/>
    <property type="match status" value="1"/>
</dbReference>
<dbReference type="EMBL" id="RJVO01000001">
    <property type="protein sequence ID" value="ROH93451.1"/>
    <property type="molecule type" value="Genomic_DNA"/>
</dbReference>
<accession>A0A3N0VL62</accession>
<keyword evidence="1" id="KW-0808">Transferase</keyword>
<evidence type="ECO:0000256" key="1">
    <source>
        <dbReference type="ARBA" id="ARBA00022679"/>
    </source>
</evidence>
<reference evidence="3 4" key="1">
    <citation type="submission" date="2018-10" db="EMBL/GenBank/DDBJ databases">
        <authorList>
            <person name="Chen W.-M."/>
        </authorList>
    </citation>
    <scope>NUCLEOTIDE SEQUENCE [LARGE SCALE GENOMIC DNA]</scope>
    <source>
        <strain evidence="3 4">THS-13</strain>
    </source>
</reference>
<dbReference type="InParanoid" id="A0A3N0VL62"/>
<dbReference type="RefSeq" id="WP_123210306.1">
    <property type="nucleotide sequence ID" value="NZ_RJVO01000001.1"/>
</dbReference>
<comment type="caution">
    <text evidence="3">The sequence shown here is derived from an EMBL/GenBank/DDBJ whole genome shotgun (WGS) entry which is preliminary data.</text>
</comment>
<feature type="domain" description="PTS EIIA type-4" evidence="2">
    <location>
        <begin position="2"/>
        <end position="126"/>
    </location>
</feature>
<name>A0A3N0VL62_9GAMM</name>
<dbReference type="Gene3D" id="3.40.50.510">
    <property type="entry name" value="Phosphotransferase system, mannose-type IIA component"/>
    <property type="match status" value="1"/>
</dbReference>
<organism evidence="3 4">
    <name type="scientific">Stagnimonas aquatica</name>
    <dbReference type="NCBI Taxonomy" id="2689987"/>
    <lineage>
        <taxon>Bacteria</taxon>
        <taxon>Pseudomonadati</taxon>
        <taxon>Pseudomonadota</taxon>
        <taxon>Gammaproteobacteria</taxon>
        <taxon>Nevskiales</taxon>
        <taxon>Nevskiaceae</taxon>
        <taxon>Stagnimonas</taxon>
    </lineage>
</organism>
<dbReference type="GO" id="GO:0016740">
    <property type="term" value="F:transferase activity"/>
    <property type="evidence" value="ECO:0007669"/>
    <property type="project" value="UniProtKB-KW"/>
</dbReference>
<dbReference type="InterPro" id="IPR036662">
    <property type="entry name" value="PTS_EIIA_man-typ_sf"/>
</dbReference>
<dbReference type="GO" id="GO:0009401">
    <property type="term" value="P:phosphoenolpyruvate-dependent sugar phosphotransferase system"/>
    <property type="evidence" value="ECO:0007669"/>
    <property type="project" value="InterPro"/>
</dbReference>
<dbReference type="SUPFAM" id="SSF53062">
    <property type="entry name" value="PTS system fructose IIA component-like"/>
    <property type="match status" value="1"/>
</dbReference>